<comment type="caution">
    <text evidence="5">The sequence shown here is derived from an EMBL/GenBank/DDBJ whole genome shotgun (WGS) entry which is preliminary data.</text>
</comment>
<comment type="similarity">
    <text evidence="1">Belongs to the glycosyltransferase 2 family.</text>
</comment>
<gene>
    <name evidence="5" type="ORF">GCM10010492_00970</name>
</gene>
<dbReference type="Proteomes" id="UP001500416">
    <property type="component" value="Unassembled WGS sequence"/>
</dbReference>
<dbReference type="EMBL" id="BAAABU010000001">
    <property type="protein sequence ID" value="GAA0207265.1"/>
    <property type="molecule type" value="Genomic_DNA"/>
</dbReference>
<dbReference type="InterPro" id="IPR001173">
    <property type="entry name" value="Glyco_trans_2-like"/>
</dbReference>
<accession>A0ABN0SZ78</accession>
<protein>
    <submittedName>
        <fullName evidence="5">Glycosyltransferase</fullName>
    </submittedName>
</protein>
<evidence type="ECO:0000313" key="5">
    <source>
        <dbReference type="EMBL" id="GAA0207265.1"/>
    </source>
</evidence>
<evidence type="ECO:0000256" key="1">
    <source>
        <dbReference type="ARBA" id="ARBA00006739"/>
    </source>
</evidence>
<sequence>MEGTTVVIATRDRVADLTRTLERLAGLEVPIVVVDNGSSDDTARRAARFPNVRVLPLGRNFGAIARNHGVQAARTPYVAFCDDDSWWSPDALHHAEKLFEAHPRLGLIAARTVIEPDGREDPICSEMASSPLGRAHDLPGPSVFGFLCCAAVVRRRAFLDVGGFHPLLFFRGEERLFSWDLAAAGWACAYVDSVTAHHQPSPSRASPAAGRTRELRNDLLTTWLRRPPGVALRATLALGRQALTTPPARRAFAEALHRLPAALRDRRRLPPPVEREVARMSQ</sequence>
<reference evidence="5 6" key="1">
    <citation type="journal article" date="2019" name="Int. J. Syst. Evol. Microbiol.">
        <title>The Global Catalogue of Microorganisms (GCM) 10K type strain sequencing project: providing services to taxonomists for standard genome sequencing and annotation.</title>
        <authorList>
            <consortium name="The Broad Institute Genomics Platform"/>
            <consortium name="The Broad Institute Genome Sequencing Center for Infectious Disease"/>
            <person name="Wu L."/>
            <person name="Ma J."/>
        </authorList>
    </citation>
    <scope>NUCLEOTIDE SEQUENCE [LARGE SCALE GENOMIC DNA]</scope>
    <source>
        <strain evidence="5 6">JCM 3380</strain>
    </source>
</reference>
<dbReference type="SUPFAM" id="SSF53448">
    <property type="entry name" value="Nucleotide-diphospho-sugar transferases"/>
    <property type="match status" value="1"/>
</dbReference>
<dbReference type="Pfam" id="PF00535">
    <property type="entry name" value="Glycos_transf_2"/>
    <property type="match status" value="1"/>
</dbReference>
<dbReference type="InterPro" id="IPR050834">
    <property type="entry name" value="Glycosyltransf_2"/>
</dbReference>
<dbReference type="PANTHER" id="PTHR43685">
    <property type="entry name" value="GLYCOSYLTRANSFERASE"/>
    <property type="match status" value="1"/>
</dbReference>
<dbReference type="PANTHER" id="PTHR43685:SF5">
    <property type="entry name" value="GLYCOSYLTRANSFERASE EPSE-RELATED"/>
    <property type="match status" value="1"/>
</dbReference>
<dbReference type="Gene3D" id="3.90.550.10">
    <property type="entry name" value="Spore Coat Polysaccharide Biosynthesis Protein SpsA, Chain A"/>
    <property type="match status" value="1"/>
</dbReference>
<name>A0ABN0SZ78_9PSEU</name>
<proteinExistence type="inferred from homology"/>
<dbReference type="InterPro" id="IPR029044">
    <property type="entry name" value="Nucleotide-diphossugar_trans"/>
</dbReference>
<evidence type="ECO:0000256" key="2">
    <source>
        <dbReference type="ARBA" id="ARBA00022676"/>
    </source>
</evidence>
<keyword evidence="2" id="KW-0328">Glycosyltransferase</keyword>
<organism evidence="5 6">
    <name type="scientific">Saccharothrix mutabilis subsp. mutabilis</name>
    <dbReference type="NCBI Taxonomy" id="66855"/>
    <lineage>
        <taxon>Bacteria</taxon>
        <taxon>Bacillati</taxon>
        <taxon>Actinomycetota</taxon>
        <taxon>Actinomycetes</taxon>
        <taxon>Pseudonocardiales</taxon>
        <taxon>Pseudonocardiaceae</taxon>
        <taxon>Saccharothrix</taxon>
    </lineage>
</organism>
<keyword evidence="3" id="KW-0808">Transferase</keyword>
<keyword evidence="6" id="KW-1185">Reference proteome</keyword>
<evidence type="ECO:0000313" key="6">
    <source>
        <dbReference type="Proteomes" id="UP001500416"/>
    </source>
</evidence>
<feature type="domain" description="Glycosyltransferase 2-like" evidence="4">
    <location>
        <begin position="5"/>
        <end position="159"/>
    </location>
</feature>
<evidence type="ECO:0000259" key="4">
    <source>
        <dbReference type="Pfam" id="PF00535"/>
    </source>
</evidence>
<evidence type="ECO:0000256" key="3">
    <source>
        <dbReference type="ARBA" id="ARBA00022679"/>
    </source>
</evidence>